<sequence>MSEDLSEDDLVTLVAGEGLLDLVAAATAVHWLDVPMFYAVVKCVLRKPGRVLAV</sequence>
<name>N1QPR7_AEGTA</name>
<dbReference type="AlphaFoldDB" id="N1QPR7"/>
<protein>
    <recommendedName>
        <fullName evidence="2">Methyltransferase type 11 domain-containing protein</fullName>
    </recommendedName>
</protein>
<organism evidence="1">
    <name type="scientific">Aegilops tauschii</name>
    <name type="common">Tausch's goatgrass</name>
    <name type="synonym">Aegilops squarrosa</name>
    <dbReference type="NCBI Taxonomy" id="37682"/>
    <lineage>
        <taxon>Eukaryota</taxon>
        <taxon>Viridiplantae</taxon>
        <taxon>Streptophyta</taxon>
        <taxon>Embryophyta</taxon>
        <taxon>Tracheophyta</taxon>
        <taxon>Spermatophyta</taxon>
        <taxon>Magnoliopsida</taxon>
        <taxon>Liliopsida</taxon>
        <taxon>Poales</taxon>
        <taxon>Poaceae</taxon>
        <taxon>BOP clade</taxon>
        <taxon>Pooideae</taxon>
        <taxon>Triticodae</taxon>
        <taxon>Triticeae</taxon>
        <taxon>Triticinae</taxon>
        <taxon>Aegilops</taxon>
    </lineage>
</organism>
<evidence type="ECO:0000313" key="1">
    <source>
        <dbReference type="EnsemblPlants" id="EMT00360"/>
    </source>
</evidence>
<evidence type="ECO:0008006" key="2">
    <source>
        <dbReference type="Google" id="ProtNLM"/>
    </source>
</evidence>
<dbReference type="PANTHER" id="PTHR44575:SF1">
    <property type="entry name" value="OS01G0716500 PROTEIN"/>
    <property type="match status" value="1"/>
</dbReference>
<accession>N1QPR7</accession>
<proteinExistence type="predicted"/>
<dbReference type="PANTHER" id="PTHR44575">
    <property type="entry name" value="OS01G0589200 PROTEIN"/>
    <property type="match status" value="1"/>
</dbReference>
<reference evidence="1" key="1">
    <citation type="submission" date="2015-06" db="UniProtKB">
        <authorList>
            <consortium name="EnsemblPlants"/>
        </authorList>
    </citation>
    <scope>IDENTIFICATION</scope>
</reference>
<dbReference type="EnsemblPlants" id="EMT00360">
    <property type="protein sequence ID" value="EMT00360"/>
    <property type="gene ID" value="F775_43240"/>
</dbReference>